<gene>
    <name evidence="3" type="ORF">PO878_09670</name>
</gene>
<proteinExistence type="predicted"/>
<feature type="region of interest" description="Disordered" evidence="1">
    <location>
        <begin position="20"/>
        <end position="61"/>
    </location>
</feature>
<feature type="signal peptide" evidence="2">
    <location>
        <begin position="1"/>
        <end position="19"/>
    </location>
</feature>
<keyword evidence="4" id="KW-1185">Reference proteome</keyword>
<accession>A0AAF0BVL9</accession>
<dbReference type="EMBL" id="CP116942">
    <property type="protein sequence ID" value="WCO68992.1"/>
    <property type="molecule type" value="Genomic_DNA"/>
</dbReference>
<evidence type="ECO:0000313" key="3">
    <source>
        <dbReference type="EMBL" id="WCO68992.1"/>
    </source>
</evidence>
<evidence type="ECO:0000256" key="1">
    <source>
        <dbReference type="SAM" id="MobiDB-lite"/>
    </source>
</evidence>
<dbReference type="RefSeq" id="WP_272738506.1">
    <property type="nucleotide sequence ID" value="NZ_CP116942.1"/>
</dbReference>
<evidence type="ECO:0000256" key="2">
    <source>
        <dbReference type="SAM" id="SignalP"/>
    </source>
</evidence>
<keyword evidence="2" id="KW-0732">Signal</keyword>
<name>A0AAF0BVL9_9ACTN</name>
<evidence type="ECO:0000313" key="4">
    <source>
        <dbReference type="Proteomes" id="UP001216390"/>
    </source>
</evidence>
<feature type="chain" id="PRO_5042084863" description="Lipoprotein" evidence="2">
    <location>
        <begin position="20"/>
        <end position="313"/>
    </location>
</feature>
<feature type="compositionally biased region" description="Low complexity" evidence="1">
    <location>
        <begin position="30"/>
        <end position="49"/>
    </location>
</feature>
<evidence type="ECO:0008006" key="5">
    <source>
        <dbReference type="Google" id="ProtNLM"/>
    </source>
</evidence>
<dbReference type="AlphaFoldDB" id="A0AAF0BVL9"/>
<dbReference type="PROSITE" id="PS51257">
    <property type="entry name" value="PROKAR_LIPOPROTEIN"/>
    <property type="match status" value="1"/>
</dbReference>
<protein>
    <recommendedName>
        <fullName evidence="5">Lipoprotein</fullName>
    </recommendedName>
</protein>
<dbReference type="KEGG" id="ima:PO878_09670"/>
<sequence>MRRPLVLLVTALLVASAAACSGGDGGGDAAPGTGASTSAPPTTEATTTTAPPPPELPRGGRTLFPDHRVVAYYGNAESSALGVLGEVPPEEAAARVEEAAAPFDRPDRPVLPAMELIVTVAQASPGADGDYSSTTPMDLVRRWHFAARDAGMLLILDFQPGRSDFLPQVQQFEELIREPDVGVALDSEWHMGPDEVPGEVIGSVDAAQVNEVSAWLADIVAEEDLPEKVFLLHQFTESMITNRDQVVDRPGLATVFHIDGFGGQEIKVRKYAALQVDPPFHNALKLFYDEDIDIFTPDQVLGIDPDIDLVTYQ</sequence>
<dbReference type="Proteomes" id="UP001216390">
    <property type="component" value="Chromosome"/>
</dbReference>
<organism evidence="3 4">
    <name type="scientific">Iamia majanohamensis</name>
    <dbReference type="NCBI Taxonomy" id="467976"/>
    <lineage>
        <taxon>Bacteria</taxon>
        <taxon>Bacillati</taxon>
        <taxon>Actinomycetota</taxon>
        <taxon>Acidimicrobiia</taxon>
        <taxon>Acidimicrobiales</taxon>
        <taxon>Iamiaceae</taxon>
        <taxon>Iamia</taxon>
    </lineage>
</organism>
<reference evidence="3" key="1">
    <citation type="submission" date="2023-01" db="EMBL/GenBank/DDBJ databases">
        <title>The diversity of Class Acidimicrobiia in South China Sea sediment environments and the proposal of Iamia marina sp. nov., a novel species of the genus Iamia.</title>
        <authorList>
            <person name="He Y."/>
            <person name="Tian X."/>
        </authorList>
    </citation>
    <scope>NUCLEOTIDE SEQUENCE</scope>
    <source>
        <strain evidence="3">DSM 19957</strain>
    </source>
</reference>